<sequence length="61" mass="7006">MPSEKRFSLVRKMLEGRGYVLKRISGSHHVFVKPGSLPVSIPVHDGKVKAFYVRRIEKLED</sequence>
<protein>
    <recommendedName>
        <fullName evidence="8">YcfA family protein</fullName>
    </recommendedName>
</protein>
<accession>X0U1U8</accession>
<dbReference type="InterPro" id="IPR038570">
    <property type="entry name" value="HicA_sf"/>
</dbReference>
<keyword evidence="6" id="KW-0346">Stress response</keyword>
<comment type="caution">
    <text evidence="7">The sequence shown here is derived from an EMBL/GenBank/DDBJ whole genome shotgun (WGS) entry which is preliminary data.</text>
</comment>
<evidence type="ECO:0000256" key="2">
    <source>
        <dbReference type="ARBA" id="ARBA00022722"/>
    </source>
</evidence>
<evidence type="ECO:0000256" key="5">
    <source>
        <dbReference type="ARBA" id="ARBA00022884"/>
    </source>
</evidence>
<dbReference type="AlphaFoldDB" id="X0U1U8"/>
<gene>
    <name evidence="7" type="ORF">S01H1_45220</name>
</gene>
<name>X0U1U8_9ZZZZ</name>
<keyword evidence="5" id="KW-0694">RNA-binding</keyword>
<evidence type="ECO:0008006" key="8">
    <source>
        <dbReference type="Google" id="ProtNLM"/>
    </source>
</evidence>
<keyword evidence="3" id="KW-0255">Endonuclease</keyword>
<keyword evidence="2" id="KW-0540">Nuclease</keyword>
<dbReference type="SUPFAM" id="SSF54786">
    <property type="entry name" value="YcfA/nrd intein domain"/>
    <property type="match status" value="1"/>
</dbReference>
<evidence type="ECO:0000256" key="6">
    <source>
        <dbReference type="ARBA" id="ARBA00023016"/>
    </source>
</evidence>
<evidence type="ECO:0000256" key="1">
    <source>
        <dbReference type="ARBA" id="ARBA00022649"/>
    </source>
</evidence>
<proteinExistence type="predicted"/>
<dbReference type="GO" id="GO:0016787">
    <property type="term" value="F:hydrolase activity"/>
    <property type="evidence" value="ECO:0007669"/>
    <property type="project" value="UniProtKB-KW"/>
</dbReference>
<keyword evidence="1" id="KW-1277">Toxin-antitoxin system</keyword>
<evidence type="ECO:0000313" key="7">
    <source>
        <dbReference type="EMBL" id="GAF99763.1"/>
    </source>
</evidence>
<dbReference type="EMBL" id="BARS01028880">
    <property type="protein sequence ID" value="GAF99763.1"/>
    <property type="molecule type" value="Genomic_DNA"/>
</dbReference>
<organism evidence="7">
    <name type="scientific">marine sediment metagenome</name>
    <dbReference type="NCBI Taxonomy" id="412755"/>
    <lineage>
        <taxon>unclassified sequences</taxon>
        <taxon>metagenomes</taxon>
        <taxon>ecological metagenomes</taxon>
    </lineage>
</organism>
<dbReference type="InterPro" id="IPR012933">
    <property type="entry name" value="HicA_mRNA_interferase"/>
</dbReference>
<dbReference type="Pfam" id="PF07927">
    <property type="entry name" value="HicA_toxin"/>
    <property type="match status" value="1"/>
</dbReference>
<evidence type="ECO:0000256" key="3">
    <source>
        <dbReference type="ARBA" id="ARBA00022759"/>
    </source>
</evidence>
<dbReference type="GO" id="GO:0003729">
    <property type="term" value="F:mRNA binding"/>
    <property type="evidence" value="ECO:0007669"/>
    <property type="project" value="InterPro"/>
</dbReference>
<dbReference type="GO" id="GO:0004519">
    <property type="term" value="F:endonuclease activity"/>
    <property type="evidence" value="ECO:0007669"/>
    <property type="project" value="UniProtKB-KW"/>
</dbReference>
<dbReference type="Gene3D" id="3.30.920.30">
    <property type="entry name" value="Hypothetical protein"/>
    <property type="match status" value="1"/>
</dbReference>
<reference evidence="7" key="1">
    <citation type="journal article" date="2014" name="Front. Microbiol.">
        <title>High frequency of phylogenetically diverse reductive dehalogenase-homologous genes in deep subseafloor sedimentary metagenomes.</title>
        <authorList>
            <person name="Kawai M."/>
            <person name="Futagami T."/>
            <person name="Toyoda A."/>
            <person name="Takaki Y."/>
            <person name="Nishi S."/>
            <person name="Hori S."/>
            <person name="Arai W."/>
            <person name="Tsubouchi T."/>
            <person name="Morono Y."/>
            <person name="Uchiyama I."/>
            <person name="Ito T."/>
            <person name="Fujiyama A."/>
            <person name="Inagaki F."/>
            <person name="Takami H."/>
        </authorList>
    </citation>
    <scope>NUCLEOTIDE SEQUENCE</scope>
    <source>
        <strain evidence="7">Expedition CK06-06</strain>
    </source>
</reference>
<evidence type="ECO:0000256" key="4">
    <source>
        <dbReference type="ARBA" id="ARBA00022801"/>
    </source>
</evidence>
<keyword evidence="4" id="KW-0378">Hydrolase</keyword>